<protein>
    <submittedName>
        <fullName evidence="1">Uncharacterized protein</fullName>
    </submittedName>
</protein>
<evidence type="ECO:0000313" key="1">
    <source>
        <dbReference type="EMBL" id="MBT9313672.1"/>
    </source>
</evidence>
<sequence length="99" mass="11437">MEQLFARVNRLLQVDIKSLVRTVEDPQGTLLQMIMEMSEGIEQFRQEIDIRIANQQTLEAEDNLQHHTHKIGVLRSALLRLDTKLTEAKWLLSNLEGDA</sequence>
<dbReference type="Proteomes" id="UP001196661">
    <property type="component" value="Unassembled WGS sequence"/>
</dbReference>
<reference evidence="1 2" key="1">
    <citation type="journal article" date="2021" name="Mar. Drugs">
        <title>Genome Reduction and Secondary Metabolism of the Marine Sponge-Associated Cyanobacterium Leptothoe.</title>
        <authorList>
            <person name="Konstantinou D."/>
            <person name="Popin R.V."/>
            <person name="Fewer D.P."/>
            <person name="Sivonen K."/>
            <person name="Gkelis S."/>
        </authorList>
    </citation>
    <scope>NUCLEOTIDE SEQUENCE [LARGE SCALE GENOMIC DNA]</scope>
    <source>
        <strain evidence="1 2">TAU-MAC 1615</strain>
    </source>
</reference>
<accession>A0ABS5Y768</accession>
<organism evidence="1 2">
    <name type="scientific">Leptothoe kymatousa TAU-MAC 1615</name>
    <dbReference type="NCBI Taxonomy" id="2364775"/>
    <lineage>
        <taxon>Bacteria</taxon>
        <taxon>Bacillati</taxon>
        <taxon>Cyanobacteriota</taxon>
        <taxon>Cyanophyceae</taxon>
        <taxon>Nodosilineales</taxon>
        <taxon>Cymatolegaceae</taxon>
        <taxon>Leptothoe</taxon>
        <taxon>Leptothoe kymatousa</taxon>
    </lineage>
</organism>
<dbReference type="EMBL" id="JADOER010000015">
    <property type="protein sequence ID" value="MBT9313672.1"/>
    <property type="molecule type" value="Genomic_DNA"/>
</dbReference>
<keyword evidence="2" id="KW-1185">Reference proteome</keyword>
<evidence type="ECO:0000313" key="2">
    <source>
        <dbReference type="Proteomes" id="UP001196661"/>
    </source>
</evidence>
<dbReference type="RefSeq" id="WP_215619559.1">
    <property type="nucleotide sequence ID" value="NZ_JADOER010000015.1"/>
</dbReference>
<name>A0ABS5Y768_9CYAN</name>
<comment type="caution">
    <text evidence="1">The sequence shown here is derived from an EMBL/GenBank/DDBJ whole genome shotgun (WGS) entry which is preliminary data.</text>
</comment>
<proteinExistence type="predicted"/>
<gene>
    <name evidence="1" type="ORF">IXB28_15775</name>
</gene>